<keyword evidence="5" id="KW-1185">Reference proteome</keyword>
<evidence type="ECO:0000256" key="1">
    <source>
        <dbReference type="ARBA" id="ARBA00023015"/>
    </source>
</evidence>
<protein>
    <recommendedName>
        <fullName evidence="3">Mga helix-turn-helix domain-containing protein</fullName>
    </recommendedName>
</protein>
<keyword evidence="1" id="KW-0805">Transcription regulation</keyword>
<dbReference type="EMBL" id="JXKQ01000005">
    <property type="protein sequence ID" value="OJG45688.1"/>
    <property type="molecule type" value="Genomic_DNA"/>
</dbReference>
<organism evidence="4 5">
    <name type="scientific">Enterococcus hermanniensis</name>
    <dbReference type="NCBI Taxonomy" id="249189"/>
    <lineage>
        <taxon>Bacteria</taxon>
        <taxon>Bacillati</taxon>
        <taxon>Bacillota</taxon>
        <taxon>Bacilli</taxon>
        <taxon>Lactobacillales</taxon>
        <taxon>Enterococcaceae</taxon>
        <taxon>Enterococcus</taxon>
    </lineage>
</organism>
<evidence type="ECO:0000313" key="4">
    <source>
        <dbReference type="EMBL" id="OJG45688.1"/>
    </source>
</evidence>
<reference evidence="4" key="1">
    <citation type="submission" date="2014-12" db="EMBL/GenBank/DDBJ databases">
        <title>Draft genome sequences of 29 type strains of Enterococci.</title>
        <authorList>
            <person name="Zhong Z."/>
            <person name="Sun Z."/>
            <person name="Liu W."/>
            <person name="Zhang W."/>
            <person name="Zhang H."/>
        </authorList>
    </citation>
    <scope>NUCLEOTIDE SEQUENCE [LARGE SCALE GENOMIC DNA]</scope>
    <source>
        <strain evidence="4">DSM 17122</strain>
    </source>
</reference>
<comment type="caution">
    <text evidence="4">The sequence shown here is derived from an EMBL/GenBank/DDBJ whole genome shotgun (WGS) entry which is preliminary data.</text>
</comment>
<dbReference type="InterPro" id="IPR050661">
    <property type="entry name" value="BglG_antiterminators"/>
</dbReference>
<dbReference type="Pfam" id="PF05043">
    <property type="entry name" value="Mga"/>
    <property type="match status" value="1"/>
</dbReference>
<feature type="domain" description="Mga helix-turn-helix" evidence="3">
    <location>
        <begin position="95"/>
        <end position="177"/>
    </location>
</feature>
<evidence type="ECO:0000256" key="2">
    <source>
        <dbReference type="ARBA" id="ARBA00023163"/>
    </source>
</evidence>
<evidence type="ECO:0000313" key="5">
    <source>
        <dbReference type="Proteomes" id="UP000182077"/>
    </source>
</evidence>
<dbReference type="OrthoDB" id="2365732at2"/>
<proteinExistence type="predicted"/>
<dbReference type="PANTHER" id="PTHR30185">
    <property type="entry name" value="CRYPTIC BETA-GLUCOSIDE BGL OPERON ANTITERMINATOR"/>
    <property type="match status" value="1"/>
</dbReference>
<gene>
    <name evidence="4" type="ORF">RV04_GL001977</name>
</gene>
<dbReference type="PANTHER" id="PTHR30185:SF13">
    <property type="entry name" value="LICABCH OPERON REGULATOR-RELATED"/>
    <property type="match status" value="1"/>
</dbReference>
<sequence>MLFIEGVVCLEKKIFNLLDSRDQVLIRILRIISKENRWYSLLEISQEVGLSDRSIQRYINNLSLIILDYNKSNSEDFSLLFKKHRGVKIIISKQANINFLISHIFKRNETIILFIDLLFNRYESNHEYMIKKNVSQYFINHAFDDIQSLLSGLNLNIDKKKFNIIGEEISIRECIYEACKIIFYGDIWPECFFLLNEDSIRLDIEYIIDNLRLNMTNLAKINDLSTRLSILIIRYRKKYPIKIASQFKKYVPRHKYLSNVPNLYDIIEQVLYRHKIFDSNETYFFILILLTNDILYRSESIKKYLFEYHRKIETDILKATDTFFKIFQNDVSEIPQISLEDSYEFIFRSHLSAAIYPQYYKDHNFYNFEDVYSEYFTYVVVVKNIIDKMKIELQFNFFSKERYLIDRYIMLIFSLGLNSNFKKSVKIKIDTNFSDIYVNYIQKYIMNYFSYKYNIIFIDDSSYQKYDLLLSNYPKFGDDYDLNIEYPFDEREIENIKSALEKLDNNQFSIN</sequence>
<dbReference type="Proteomes" id="UP000182077">
    <property type="component" value="Unassembled WGS sequence"/>
</dbReference>
<keyword evidence="2" id="KW-0804">Transcription</keyword>
<name>A0A1L8TNE1_9ENTE</name>
<accession>A0A1L8TNE1</accession>
<dbReference type="AlphaFoldDB" id="A0A1L8TNE1"/>
<dbReference type="InterPro" id="IPR007737">
    <property type="entry name" value="Mga_HTH"/>
</dbReference>
<dbReference type="STRING" id="249189.RV04_GL001977"/>
<evidence type="ECO:0000259" key="3">
    <source>
        <dbReference type="Pfam" id="PF05043"/>
    </source>
</evidence>